<dbReference type="InterPro" id="IPR000719">
    <property type="entry name" value="Prot_kinase_dom"/>
</dbReference>
<evidence type="ECO:0000313" key="3">
    <source>
        <dbReference type="Proteomes" id="UP000316621"/>
    </source>
</evidence>
<dbReference type="InterPro" id="IPR008271">
    <property type="entry name" value="Ser/Thr_kinase_AS"/>
</dbReference>
<dbReference type="Gene3D" id="1.10.510.10">
    <property type="entry name" value="Transferase(Phosphotransferase) domain 1"/>
    <property type="match status" value="1"/>
</dbReference>
<sequence>MEYVSGGTLTEAIQEQKGKLDEFSIKSYTGEILRGLNYLHSNGLVHCDIKGRNILIGENGAKIADLGCAKWMDEVSNSSRISGTPVFMAPEVARGEEQGCPADIWALGCTIIEMATGRAPWSSDGDDAVSVLYRIAFSGEVPEFPSFLSENAKDFLSKCLERDLKKRWNTNQLLKHPFVDEFNSKQFKESKMKSPTSILDQDFWDSMEEVIETPRNVSTGCSSVSVIDRLRKISSPIEPNWECEDDWITIRNENCQESVNFSGEEFEFSTISVDEPTTAPTSGSDSVYNDDDEDKVEFSGRFDFENDEVPVCAVWLELEEKLEFNGNEFVIRGDRTRQWYAAAAAITSKRWIDYIRWRRSWESVVGAVGMNLMLSRSNGGVTMNGAVAGSNDEKLRIGVVSIIVNGDDMGDDRARQRGMAEFELAVRVKTNSGKWNSRGGPGIRGTERKRR</sequence>
<dbReference type="GO" id="GO:0005524">
    <property type="term" value="F:ATP binding"/>
    <property type="evidence" value="ECO:0007669"/>
    <property type="project" value="InterPro"/>
</dbReference>
<dbReference type="GO" id="GO:0007165">
    <property type="term" value="P:signal transduction"/>
    <property type="evidence" value="ECO:0007669"/>
    <property type="project" value="TreeGrafter"/>
</dbReference>
<dbReference type="Proteomes" id="UP000316621">
    <property type="component" value="Chromosome 6"/>
</dbReference>
<dbReference type="PANTHER" id="PTHR48011:SF4">
    <property type="entry name" value="MITOGEN-ACTIVATED PROTEIN KINASE KINASE KINASE 19"/>
    <property type="match status" value="1"/>
</dbReference>
<dbReference type="Gramene" id="RZC65703">
    <property type="protein sequence ID" value="RZC65703"/>
    <property type="gene ID" value="C5167_009397"/>
</dbReference>
<organism evidence="2 3">
    <name type="scientific">Papaver somniferum</name>
    <name type="common">Opium poppy</name>
    <dbReference type="NCBI Taxonomy" id="3469"/>
    <lineage>
        <taxon>Eukaryota</taxon>
        <taxon>Viridiplantae</taxon>
        <taxon>Streptophyta</taxon>
        <taxon>Embryophyta</taxon>
        <taxon>Tracheophyta</taxon>
        <taxon>Spermatophyta</taxon>
        <taxon>Magnoliopsida</taxon>
        <taxon>Ranunculales</taxon>
        <taxon>Papaveraceae</taxon>
        <taxon>Papaveroideae</taxon>
        <taxon>Papaver</taxon>
    </lineage>
</organism>
<dbReference type="AlphaFoldDB" id="A0A4Y7JXA2"/>
<keyword evidence="3" id="KW-1185">Reference proteome</keyword>
<feature type="domain" description="Protein kinase" evidence="1">
    <location>
        <begin position="1"/>
        <end position="179"/>
    </location>
</feature>
<evidence type="ECO:0000259" key="1">
    <source>
        <dbReference type="PROSITE" id="PS50011"/>
    </source>
</evidence>
<dbReference type="SUPFAM" id="SSF56112">
    <property type="entry name" value="Protein kinase-like (PK-like)"/>
    <property type="match status" value="1"/>
</dbReference>
<reference evidence="2 3" key="1">
    <citation type="journal article" date="2018" name="Science">
        <title>The opium poppy genome and morphinan production.</title>
        <authorList>
            <person name="Guo L."/>
            <person name="Winzer T."/>
            <person name="Yang X."/>
            <person name="Li Y."/>
            <person name="Ning Z."/>
            <person name="He Z."/>
            <person name="Teodor R."/>
            <person name="Lu Y."/>
            <person name="Bowser T.A."/>
            <person name="Graham I.A."/>
            <person name="Ye K."/>
        </authorList>
    </citation>
    <scope>NUCLEOTIDE SEQUENCE [LARGE SCALE GENOMIC DNA]</scope>
    <source>
        <strain evidence="3">cv. HN1</strain>
        <tissue evidence="2">Leaves</tissue>
    </source>
</reference>
<dbReference type="InterPro" id="IPR052751">
    <property type="entry name" value="Plant_MAPKKK"/>
</dbReference>
<protein>
    <recommendedName>
        <fullName evidence="1">Protein kinase domain-containing protein</fullName>
    </recommendedName>
</protein>
<dbReference type="PROSITE" id="PS50011">
    <property type="entry name" value="PROTEIN_KINASE_DOM"/>
    <property type="match status" value="1"/>
</dbReference>
<evidence type="ECO:0000313" key="2">
    <source>
        <dbReference type="EMBL" id="RZC65703.1"/>
    </source>
</evidence>
<proteinExistence type="predicted"/>
<dbReference type="EMBL" id="CM010720">
    <property type="protein sequence ID" value="RZC65703.1"/>
    <property type="molecule type" value="Genomic_DNA"/>
</dbReference>
<accession>A0A4Y7JXA2</accession>
<dbReference type="CDD" id="cd06606">
    <property type="entry name" value="STKc_MAPKKK"/>
    <property type="match status" value="1"/>
</dbReference>
<name>A0A4Y7JXA2_PAPSO</name>
<dbReference type="STRING" id="3469.A0A4Y7JXA2"/>
<gene>
    <name evidence="2" type="ORF">C5167_009397</name>
</gene>
<dbReference type="SMART" id="SM00220">
    <property type="entry name" value="S_TKc"/>
    <property type="match status" value="1"/>
</dbReference>
<dbReference type="PANTHER" id="PTHR48011">
    <property type="entry name" value="CCR4-NOT TRANSCRIPTIONAL COMPLEX SUBUNIT CAF120-RELATED"/>
    <property type="match status" value="1"/>
</dbReference>
<dbReference type="Pfam" id="PF00069">
    <property type="entry name" value="Pkinase"/>
    <property type="match status" value="1"/>
</dbReference>
<dbReference type="InterPro" id="IPR011009">
    <property type="entry name" value="Kinase-like_dom_sf"/>
</dbReference>
<dbReference type="GO" id="GO:0004672">
    <property type="term" value="F:protein kinase activity"/>
    <property type="evidence" value="ECO:0007669"/>
    <property type="project" value="InterPro"/>
</dbReference>
<dbReference type="PROSITE" id="PS00108">
    <property type="entry name" value="PROTEIN_KINASE_ST"/>
    <property type="match status" value="1"/>
</dbReference>